<keyword evidence="1" id="KW-1133">Transmembrane helix</keyword>
<keyword evidence="4" id="KW-1185">Reference proteome</keyword>
<feature type="transmembrane region" description="Helical" evidence="1">
    <location>
        <begin position="149"/>
        <end position="169"/>
    </location>
</feature>
<dbReference type="Proteomes" id="UP000035932">
    <property type="component" value="Unassembled WGS sequence"/>
</dbReference>
<keyword evidence="1" id="KW-0812">Transmembrane</keyword>
<dbReference type="OrthoDB" id="4965457at2"/>
<reference evidence="3 4" key="1">
    <citation type="submission" date="2015-06" db="EMBL/GenBank/DDBJ databases">
        <title>Recapitulation of the evolution of biosynthetic gene clusters reveals hidden chemical diversity on bacterial genomes.</title>
        <authorList>
            <person name="Cruz-Morales P."/>
            <person name="Martinez-Guerrero C."/>
            <person name="Morales-Escalante M.A."/>
            <person name="Yanez-Guerra L.A."/>
            <person name="Kopp J.F."/>
            <person name="Feldmann J."/>
            <person name="Ramos-Aboites H.E."/>
            <person name="Barona-Gomez F."/>
        </authorList>
    </citation>
    <scope>NUCLEOTIDE SEQUENCE [LARGE SCALE GENOMIC DNA]</scope>
    <source>
        <strain evidence="3 4">ATCC 31245</strain>
    </source>
</reference>
<dbReference type="RefSeq" id="WP_048480382.1">
    <property type="nucleotide sequence ID" value="NZ_JBIRUD010000031.1"/>
</dbReference>
<dbReference type="Pfam" id="PF23866">
    <property type="entry name" value="DUF7224"/>
    <property type="match status" value="1"/>
</dbReference>
<evidence type="ECO:0000256" key="1">
    <source>
        <dbReference type="SAM" id="Phobius"/>
    </source>
</evidence>
<feature type="transmembrane region" description="Helical" evidence="1">
    <location>
        <begin position="12"/>
        <end position="31"/>
    </location>
</feature>
<feature type="transmembrane region" description="Helical" evidence="1">
    <location>
        <begin position="197"/>
        <end position="216"/>
    </location>
</feature>
<keyword evidence="1" id="KW-0472">Membrane</keyword>
<name>A0A0J6XGX7_9ACTN</name>
<feature type="transmembrane region" description="Helical" evidence="1">
    <location>
        <begin position="223"/>
        <end position="243"/>
    </location>
</feature>
<dbReference type="EMBL" id="LFML01000157">
    <property type="protein sequence ID" value="KMO93898.1"/>
    <property type="molecule type" value="Genomic_DNA"/>
</dbReference>
<protein>
    <recommendedName>
        <fullName evidence="2">DUF7224 domain-containing protein</fullName>
    </recommendedName>
</protein>
<feature type="domain" description="DUF7224" evidence="2">
    <location>
        <begin position="264"/>
        <end position="406"/>
    </location>
</feature>
<accession>A0A0J6XGX7</accession>
<feature type="transmembrane region" description="Helical" evidence="1">
    <location>
        <begin position="84"/>
        <end position="110"/>
    </location>
</feature>
<feature type="transmembrane region" description="Helical" evidence="1">
    <location>
        <begin position="43"/>
        <end position="64"/>
    </location>
</feature>
<gene>
    <name evidence="3" type="ORF">ACS04_32195</name>
</gene>
<proteinExistence type="predicted"/>
<sequence>MRIATLLRSSSAGVMLVFLAGYVLLLLSEPITMGTVAGYGPSVLGNASYTIPFATAACAASGAWESGRLRRGNVFGQAPSRSRLAIALPLLVPVWAMGVAGMLIAVGVAVSAAGTLPSFSHLGMFAVYALLMAAATLAGYLLGGRLPHLAAAPLAMVAGFCLTAFPGSWDTPWPRHLVAGAYDSCCSVGSVIDPVAVWAPLLFTGGIITACLLAIARADLWKPLAALAAASVASVLLVVDMGYDPVVDRNPDALICDTAGFPEVCLWPETPGRTRIVETTRTYSSRLKDAGLPVLSSLTQNRDLKPGQARFGGKGPIREKGIAANLTNTLLPPIPECARTSHKYPAFPARGPLTAWLTAITTQAPPAPIQGQVSPDDARLAQKVLTLPSDRQHAWYEANRAALTGCDQKPAPNPEGAGR</sequence>
<dbReference type="PATRIC" id="fig|66430.4.peg.2991"/>
<evidence type="ECO:0000313" key="4">
    <source>
        <dbReference type="Proteomes" id="UP000035932"/>
    </source>
</evidence>
<comment type="caution">
    <text evidence="3">The sequence shown here is derived from an EMBL/GenBank/DDBJ whole genome shotgun (WGS) entry which is preliminary data.</text>
</comment>
<organism evidence="3 4">
    <name type="scientific">Streptomyces roseus</name>
    <dbReference type="NCBI Taxonomy" id="66430"/>
    <lineage>
        <taxon>Bacteria</taxon>
        <taxon>Bacillati</taxon>
        <taxon>Actinomycetota</taxon>
        <taxon>Actinomycetes</taxon>
        <taxon>Kitasatosporales</taxon>
        <taxon>Streptomycetaceae</taxon>
        <taxon>Streptomyces</taxon>
    </lineage>
</organism>
<dbReference type="STRING" id="66430.ACS04_32195"/>
<evidence type="ECO:0000259" key="2">
    <source>
        <dbReference type="Pfam" id="PF23866"/>
    </source>
</evidence>
<evidence type="ECO:0000313" key="3">
    <source>
        <dbReference type="EMBL" id="KMO93898.1"/>
    </source>
</evidence>
<dbReference type="InterPro" id="IPR055648">
    <property type="entry name" value="DUF7224"/>
</dbReference>
<dbReference type="AlphaFoldDB" id="A0A0J6XGX7"/>
<feature type="transmembrane region" description="Helical" evidence="1">
    <location>
        <begin position="122"/>
        <end position="142"/>
    </location>
</feature>